<proteinExistence type="predicted"/>
<name>A0A7W8E3I5_9BACT</name>
<comment type="caution">
    <text evidence="2">The sequence shown here is derived from an EMBL/GenBank/DDBJ whole genome shotgun (WGS) entry which is preliminary data.</text>
</comment>
<dbReference type="Proteomes" id="UP000540989">
    <property type="component" value="Unassembled WGS sequence"/>
</dbReference>
<feature type="chain" id="PRO_5030921382" evidence="1">
    <location>
        <begin position="31"/>
        <end position="159"/>
    </location>
</feature>
<evidence type="ECO:0000313" key="2">
    <source>
        <dbReference type="EMBL" id="MBB5057511.1"/>
    </source>
</evidence>
<accession>A0A7W8E3I5</accession>
<protein>
    <submittedName>
        <fullName evidence="2">Uncharacterized protein</fullName>
    </submittedName>
</protein>
<dbReference type="EMBL" id="JACHIP010000003">
    <property type="protein sequence ID" value="MBB5057511.1"/>
    <property type="molecule type" value="Genomic_DNA"/>
</dbReference>
<organism evidence="2 3">
    <name type="scientific">Granulicella aggregans</name>
    <dbReference type="NCBI Taxonomy" id="474949"/>
    <lineage>
        <taxon>Bacteria</taxon>
        <taxon>Pseudomonadati</taxon>
        <taxon>Acidobacteriota</taxon>
        <taxon>Terriglobia</taxon>
        <taxon>Terriglobales</taxon>
        <taxon>Acidobacteriaceae</taxon>
        <taxon>Granulicella</taxon>
    </lineage>
</organism>
<evidence type="ECO:0000313" key="3">
    <source>
        <dbReference type="Proteomes" id="UP000540989"/>
    </source>
</evidence>
<keyword evidence="3" id="KW-1185">Reference proteome</keyword>
<keyword evidence="1" id="KW-0732">Signal</keyword>
<gene>
    <name evidence="2" type="ORF">HDF16_002217</name>
</gene>
<dbReference type="AlphaFoldDB" id="A0A7W8E3I5"/>
<reference evidence="2 3" key="1">
    <citation type="submission" date="2020-08" db="EMBL/GenBank/DDBJ databases">
        <title>Genomic Encyclopedia of Type Strains, Phase IV (KMG-V): Genome sequencing to study the core and pangenomes of soil and plant-associated prokaryotes.</title>
        <authorList>
            <person name="Whitman W."/>
        </authorList>
    </citation>
    <scope>NUCLEOTIDE SEQUENCE [LARGE SCALE GENOMIC DNA]</scope>
    <source>
        <strain evidence="2 3">M8UP14</strain>
    </source>
</reference>
<sequence>MQLPCRINIAPAAAVLTLATLLLTAAPARAAIDETIPAPQFIAMLEQRAMMAQPREQCFLYTELVHSMTQLAGKQFLDGDFEQGAATLKKIQHYAQLIHQNLANNTKRIKEAEKLMEHTTFHLGEYVHHATGDDQLALQATLKQLDGVHDELLTQVFRH</sequence>
<evidence type="ECO:0000256" key="1">
    <source>
        <dbReference type="SAM" id="SignalP"/>
    </source>
</evidence>
<dbReference type="RefSeq" id="WP_184216491.1">
    <property type="nucleotide sequence ID" value="NZ_JACHIP010000003.1"/>
</dbReference>
<feature type="signal peptide" evidence="1">
    <location>
        <begin position="1"/>
        <end position="30"/>
    </location>
</feature>